<accession>A0A1H0BME7</accession>
<dbReference type="PROSITE" id="PS00211">
    <property type="entry name" value="ABC_TRANSPORTER_1"/>
    <property type="match status" value="1"/>
</dbReference>
<keyword evidence="9" id="KW-0472">Membrane</keyword>
<dbReference type="GO" id="GO:0005524">
    <property type="term" value="F:ATP binding"/>
    <property type="evidence" value="ECO:0007669"/>
    <property type="project" value="UniProtKB-KW"/>
</dbReference>
<evidence type="ECO:0000256" key="11">
    <source>
        <dbReference type="SAM" id="MobiDB-lite"/>
    </source>
</evidence>
<dbReference type="AlphaFoldDB" id="A0A1H0BME7"/>
<evidence type="ECO:0000256" key="5">
    <source>
        <dbReference type="ARBA" id="ARBA00022737"/>
    </source>
</evidence>
<feature type="region of interest" description="Disordered" evidence="11">
    <location>
        <begin position="265"/>
        <end position="291"/>
    </location>
</feature>
<comment type="subcellular location">
    <subcellularLocation>
        <location evidence="1">Cell membrane</location>
        <topology evidence="1">Peripheral membrane protein</topology>
    </subcellularLocation>
</comment>
<evidence type="ECO:0000313" key="14">
    <source>
        <dbReference type="Proteomes" id="UP000199341"/>
    </source>
</evidence>
<evidence type="ECO:0000256" key="10">
    <source>
        <dbReference type="ARBA" id="ARBA00025157"/>
    </source>
</evidence>
<feature type="domain" description="ABC transporter" evidence="12">
    <location>
        <begin position="292"/>
        <end position="535"/>
    </location>
</feature>
<dbReference type="GO" id="GO:0016887">
    <property type="term" value="F:ATP hydrolysis activity"/>
    <property type="evidence" value="ECO:0007669"/>
    <property type="project" value="InterPro"/>
</dbReference>
<comment type="function">
    <text evidence="10">Probably part of an ABC transporter complex. Responsible for energy coupling to the transport system.</text>
</comment>
<dbReference type="InterPro" id="IPR027417">
    <property type="entry name" value="P-loop_NTPase"/>
</dbReference>
<proteinExistence type="inferred from homology"/>
<dbReference type="GO" id="GO:0042626">
    <property type="term" value="F:ATPase-coupled transmembrane transporter activity"/>
    <property type="evidence" value="ECO:0007669"/>
    <property type="project" value="TreeGrafter"/>
</dbReference>
<keyword evidence="7 13" id="KW-0067">ATP-binding</keyword>
<dbReference type="InterPro" id="IPR050095">
    <property type="entry name" value="ECF_ABC_transporter_ATP-bd"/>
</dbReference>
<dbReference type="InterPro" id="IPR003439">
    <property type="entry name" value="ABC_transporter-like_ATP-bd"/>
</dbReference>
<dbReference type="Proteomes" id="UP000199341">
    <property type="component" value="Unassembled WGS sequence"/>
</dbReference>
<keyword evidence="3" id="KW-0813">Transport</keyword>
<dbReference type="OrthoDB" id="501320at2"/>
<comment type="similarity">
    <text evidence="2">Belongs to the ABC transporter superfamily.</text>
</comment>
<sequence>MIRFDQVSVRYADAAAPVLRDVDLHIEEGELCLVVGRTGVGKSTLLGAVNGLVPHFTGGTLAGRVTVDGRDTAHHPPRELADVVGVVGQDPAAGFVTDTVEEELAYTMEQLAIPADVMRKRVEETLDLLGLADLRHRPLAGLSGGQQQRVAIGSVLTAHPRVLVLDEPTSALDPTAAEEVLATVTRLVHDLGVTVLLAEHRLERVVQYADRIVHLTGDGGVTSGDPATVFRTADVAPPVVDLGRLAGWDPLPLSVRDARRAARPLRERLAGQPVPPARPERPPTGSGGGPLLSARGVVVRHGQTVAVREANLDLYAGEVTALMGRNGSGKSSLLWALHGAGPRQAGTVRVAPRTEDAPGAAQQAARRGLFGGRRNRGPRGAVALVPQTPADLLHLETVAAELAQADRESGTAAGHARGILDRLAPGIEGATHPRDLSEGRRLALVLAVQLAAAPSVVLLDEPTRGLDYPAKQALTGIVNALAAQGRTVVISTHDVEFAAAAADRVAVMAEGEIVADGPTAQIIVSSPAFAPQPAKILAPLAFLTVDQVKRALAQLAGAR</sequence>
<feature type="domain" description="ABC transporter" evidence="12">
    <location>
        <begin position="2"/>
        <end position="242"/>
    </location>
</feature>
<dbReference type="SUPFAM" id="SSF52540">
    <property type="entry name" value="P-loop containing nucleoside triphosphate hydrolases"/>
    <property type="match status" value="2"/>
</dbReference>
<evidence type="ECO:0000256" key="8">
    <source>
        <dbReference type="ARBA" id="ARBA00022967"/>
    </source>
</evidence>
<dbReference type="PANTHER" id="PTHR43553">
    <property type="entry name" value="HEAVY METAL TRANSPORTER"/>
    <property type="match status" value="1"/>
</dbReference>
<evidence type="ECO:0000256" key="6">
    <source>
        <dbReference type="ARBA" id="ARBA00022741"/>
    </source>
</evidence>
<dbReference type="InterPro" id="IPR015856">
    <property type="entry name" value="ABC_transpr_CbiO/EcfA_su"/>
</dbReference>
<evidence type="ECO:0000313" key="13">
    <source>
        <dbReference type="EMBL" id="SDN46771.1"/>
    </source>
</evidence>
<dbReference type="STRING" id="310781.SAMN05216259_104235"/>
<dbReference type="RefSeq" id="WP_093784017.1">
    <property type="nucleotide sequence ID" value="NZ_FNIE01000004.1"/>
</dbReference>
<evidence type="ECO:0000256" key="1">
    <source>
        <dbReference type="ARBA" id="ARBA00004202"/>
    </source>
</evidence>
<evidence type="ECO:0000256" key="7">
    <source>
        <dbReference type="ARBA" id="ARBA00022840"/>
    </source>
</evidence>
<dbReference type="EMBL" id="FNIE01000004">
    <property type="protein sequence ID" value="SDN46771.1"/>
    <property type="molecule type" value="Genomic_DNA"/>
</dbReference>
<evidence type="ECO:0000259" key="12">
    <source>
        <dbReference type="PROSITE" id="PS50893"/>
    </source>
</evidence>
<dbReference type="Gene3D" id="3.40.50.300">
    <property type="entry name" value="P-loop containing nucleotide triphosphate hydrolases"/>
    <property type="match status" value="2"/>
</dbReference>
<keyword evidence="4" id="KW-1003">Cell membrane</keyword>
<dbReference type="Pfam" id="PF00005">
    <property type="entry name" value="ABC_tran"/>
    <property type="match status" value="2"/>
</dbReference>
<dbReference type="InterPro" id="IPR017871">
    <property type="entry name" value="ABC_transporter-like_CS"/>
</dbReference>
<keyword evidence="8" id="KW-1278">Translocase</keyword>
<evidence type="ECO:0000256" key="4">
    <source>
        <dbReference type="ARBA" id="ARBA00022475"/>
    </source>
</evidence>
<dbReference type="PROSITE" id="PS50893">
    <property type="entry name" value="ABC_TRANSPORTER_2"/>
    <property type="match status" value="2"/>
</dbReference>
<dbReference type="GO" id="GO:0043190">
    <property type="term" value="C:ATP-binding cassette (ABC) transporter complex"/>
    <property type="evidence" value="ECO:0007669"/>
    <property type="project" value="TreeGrafter"/>
</dbReference>
<evidence type="ECO:0000256" key="3">
    <source>
        <dbReference type="ARBA" id="ARBA00022448"/>
    </source>
</evidence>
<dbReference type="SMART" id="SM00382">
    <property type="entry name" value="AAA"/>
    <property type="match status" value="2"/>
</dbReference>
<dbReference type="PANTHER" id="PTHR43553:SF24">
    <property type="entry name" value="ENERGY-COUPLING FACTOR TRANSPORTER ATP-BINDING PROTEIN ECFA1"/>
    <property type="match status" value="1"/>
</dbReference>
<protein>
    <submittedName>
        <fullName evidence="13">Energy-coupling factor transport system ATP-binding protein</fullName>
    </submittedName>
</protein>
<gene>
    <name evidence="13" type="ORF">SAMN05216259_104235</name>
</gene>
<reference evidence="13 14" key="1">
    <citation type="submission" date="2016-10" db="EMBL/GenBank/DDBJ databases">
        <authorList>
            <person name="de Groot N.N."/>
        </authorList>
    </citation>
    <scope>NUCLEOTIDE SEQUENCE [LARGE SCALE GENOMIC DNA]</scope>
    <source>
        <strain evidence="13 14">CGMCC 4.2022</strain>
    </source>
</reference>
<keyword evidence="6" id="KW-0547">Nucleotide-binding</keyword>
<name>A0A1H0BME7_9ACTN</name>
<dbReference type="FunFam" id="3.40.50.300:FF:000760">
    <property type="entry name" value="Cobalt ABC transporter ATP-binding protein"/>
    <property type="match status" value="1"/>
</dbReference>
<evidence type="ECO:0000256" key="2">
    <source>
        <dbReference type="ARBA" id="ARBA00005417"/>
    </source>
</evidence>
<keyword evidence="5" id="KW-0677">Repeat</keyword>
<evidence type="ECO:0000256" key="9">
    <source>
        <dbReference type="ARBA" id="ARBA00023136"/>
    </source>
</evidence>
<dbReference type="CDD" id="cd03225">
    <property type="entry name" value="ABC_cobalt_CbiO_domain1"/>
    <property type="match status" value="1"/>
</dbReference>
<dbReference type="InterPro" id="IPR003593">
    <property type="entry name" value="AAA+_ATPase"/>
</dbReference>
<keyword evidence="14" id="KW-1185">Reference proteome</keyword>
<organism evidence="13 14">
    <name type="scientific">Actinacidiphila guanduensis</name>
    <dbReference type="NCBI Taxonomy" id="310781"/>
    <lineage>
        <taxon>Bacteria</taxon>
        <taxon>Bacillati</taxon>
        <taxon>Actinomycetota</taxon>
        <taxon>Actinomycetes</taxon>
        <taxon>Kitasatosporales</taxon>
        <taxon>Streptomycetaceae</taxon>
        <taxon>Actinacidiphila</taxon>
    </lineage>
</organism>